<dbReference type="Pfam" id="PF06314">
    <property type="entry name" value="ADC"/>
    <property type="match status" value="1"/>
</dbReference>
<dbReference type="OrthoDB" id="1950454at2"/>
<evidence type="ECO:0000313" key="2">
    <source>
        <dbReference type="Proteomes" id="UP000184096"/>
    </source>
</evidence>
<dbReference type="AlphaFoldDB" id="A0A1M7TKP8"/>
<dbReference type="GO" id="GO:0016829">
    <property type="term" value="F:lyase activity"/>
    <property type="evidence" value="ECO:0007669"/>
    <property type="project" value="InterPro"/>
</dbReference>
<dbReference type="InterPro" id="IPR023375">
    <property type="entry name" value="ADC_dom_sf"/>
</dbReference>
<dbReference type="EMBL" id="LT670849">
    <property type="protein sequence ID" value="SHN71285.1"/>
    <property type="molecule type" value="Genomic_DNA"/>
</dbReference>
<dbReference type="InterPro" id="IPR010451">
    <property type="entry name" value="Acetoacetate_decarboxylase"/>
</dbReference>
<reference evidence="2" key="1">
    <citation type="submission" date="2016-11" db="EMBL/GenBank/DDBJ databases">
        <authorList>
            <person name="Varghese N."/>
            <person name="Submissions S."/>
        </authorList>
    </citation>
    <scope>NUCLEOTIDE SEQUENCE [LARGE SCALE GENOMIC DNA]</scope>
    <source>
        <strain evidence="2">GAS401</strain>
    </source>
</reference>
<name>A0A1M7TKP8_9BRAD</name>
<proteinExistence type="predicted"/>
<protein>
    <submittedName>
        <fullName evidence="1">Acetoacetate decarboxylase</fullName>
    </submittedName>
</protein>
<keyword evidence="2" id="KW-1185">Reference proteome</keyword>
<dbReference type="RefSeq" id="WP_072817719.1">
    <property type="nucleotide sequence ID" value="NZ_LT670849.1"/>
</dbReference>
<dbReference type="Gene3D" id="2.40.400.10">
    <property type="entry name" value="Acetoacetate decarboxylase-like"/>
    <property type="match status" value="1"/>
</dbReference>
<dbReference type="Proteomes" id="UP000184096">
    <property type="component" value="Chromosome I"/>
</dbReference>
<dbReference type="SUPFAM" id="SSF160104">
    <property type="entry name" value="Acetoacetate decarboxylase-like"/>
    <property type="match status" value="1"/>
</dbReference>
<evidence type="ECO:0000313" key="1">
    <source>
        <dbReference type="EMBL" id="SHN71285.1"/>
    </source>
</evidence>
<organism evidence="1 2">
    <name type="scientific">Bradyrhizobium erythrophlei</name>
    <dbReference type="NCBI Taxonomy" id="1437360"/>
    <lineage>
        <taxon>Bacteria</taxon>
        <taxon>Pseudomonadati</taxon>
        <taxon>Pseudomonadota</taxon>
        <taxon>Alphaproteobacteria</taxon>
        <taxon>Hyphomicrobiales</taxon>
        <taxon>Nitrobacteraceae</taxon>
        <taxon>Bradyrhizobium</taxon>
    </lineage>
</organism>
<gene>
    <name evidence="1" type="ORF">SAMN05444170_1980</name>
</gene>
<sequence length="267" mass="29271">MLKGFIVPKSPFGQAALAASPPWHYSGDVVGVEFWADPAAAAATLPHGLSPDPKSNGHAVMMFLDWQFTAQDDEFLDPARYQYREAFVLLDAIYRGQPVMWCPYIYVDNDAALARGWTQGFPKKMGSIFQTRTFAAAGAAAAPVVPGGRFGASLSAHGERLAEARITLRKPIENGLSLFSRPTVMLRYFPRLATGFQDKPAVDELVMSITDSLTVVNGWVGEGEIYLPEAKGEELHALAPRRIESGFRCSLAYSVTDLKILEDHVHK</sequence>
<accession>A0A1M7TKP8</accession>